<dbReference type="InterPro" id="IPR000305">
    <property type="entry name" value="GIY-YIG_endonuc"/>
</dbReference>
<evidence type="ECO:0000313" key="4">
    <source>
        <dbReference type="Proteomes" id="UP001597131"/>
    </source>
</evidence>
<comment type="similarity">
    <text evidence="1">Belongs to the UPF0213 family.</text>
</comment>
<dbReference type="PANTHER" id="PTHR34477">
    <property type="entry name" value="UPF0213 PROTEIN YHBQ"/>
    <property type="match status" value="1"/>
</dbReference>
<dbReference type="RefSeq" id="WP_380743034.1">
    <property type="nucleotide sequence ID" value="NZ_JBHTLI010000001.1"/>
</dbReference>
<reference evidence="4" key="1">
    <citation type="journal article" date="2019" name="Int. J. Syst. Evol. Microbiol.">
        <title>The Global Catalogue of Microorganisms (GCM) 10K type strain sequencing project: providing services to taxonomists for standard genome sequencing and annotation.</title>
        <authorList>
            <consortium name="The Broad Institute Genomics Platform"/>
            <consortium name="The Broad Institute Genome Sequencing Center for Infectious Disease"/>
            <person name="Wu L."/>
            <person name="Ma J."/>
        </authorList>
    </citation>
    <scope>NUCLEOTIDE SEQUENCE [LARGE SCALE GENOMIC DNA]</scope>
    <source>
        <strain evidence="4">CCUG 64793</strain>
    </source>
</reference>
<dbReference type="InterPro" id="IPR035901">
    <property type="entry name" value="GIY-YIG_endonuc_sf"/>
</dbReference>
<proteinExistence type="inferred from homology"/>
<gene>
    <name evidence="3" type="ORF">ACFQ3Q_03685</name>
</gene>
<evidence type="ECO:0000313" key="3">
    <source>
        <dbReference type="EMBL" id="MFD1094840.1"/>
    </source>
</evidence>
<evidence type="ECO:0000256" key="1">
    <source>
        <dbReference type="ARBA" id="ARBA00007435"/>
    </source>
</evidence>
<dbReference type="Gene3D" id="3.40.1440.10">
    <property type="entry name" value="GIY-YIG endonuclease"/>
    <property type="match status" value="1"/>
</dbReference>
<dbReference type="PROSITE" id="PS50164">
    <property type="entry name" value="GIY_YIG"/>
    <property type="match status" value="1"/>
</dbReference>
<dbReference type="Pfam" id="PF01541">
    <property type="entry name" value="GIY-YIG"/>
    <property type="match status" value="1"/>
</dbReference>
<dbReference type="CDD" id="cd10448">
    <property type="entry name" value="GIY-YIG_unchar_3"/>
    <property type="match status" value="1"/>
</dbReference>
<comment type="caution">
    <text evidence="3">The sequence shown here is derived from an EMBL/GenBank/DDBJ whole genome shotgun (WGS) entry which is preliminary data.</text>
</comment>
<accession>A0ABW3NP38</accession>
<name>A0ABW3NP38_9FLAO</name>
<dbReference type="Proteomes" id="UP001597131">
    <property type="component" value="Unassembled WGS sequence"/>
</dbReference>
<dbReference type="EMBL" id="JBHTLI010000001">
    <property type="protein sequence ID" value="MFD1094840.1"/>
    <property type="molecule type" value="Genomic_DNA"/>
</dbReference>
<protein>
    <submittedName>
        <fullName evidence="3">GIY-YIG nuclease family protein</fullName>
    </submittedName>
</protein>
<dbReference type="InterPro" id="IPR050190">
    <property type="entry name" value="UPF0213_domain"/>
</dbReference>
<dbReference type="PANTHER" id="PTHR34477:SF5">
    <property type="entry name" value="BSL5627 PROTEIN"/>
    <property type="match status" value="1"/>
</dbReference>
<sequence length="94" mass="11454">MKHSYVYILTNKLRESLYIGVTSDLKQRVLKHKQNKGSFFSRKNRLSVLLYFEKFPEAHQAIGRKKILKNWHEEWKWNLIKSQNPNYKDLFEDI</sequence>
<keyword evidence="4" id="KW-1185">Reference proteome</keyword>
<evidence type="ECO:0000259" key="2">
    <source>
        <dbReference type="PROSITE" id="PS50164"/>
    </source>
</evidence>
<organism evidence="3 4">
    <name type="scientific">Salegentibacter chungangensis</name>
    <dbReference type="NCBI Taxonomy" id="1335724"/>
    <lineage>
        <taxon>Bacteria</taxon>
        <taxon>Pseudomonadati</taxon>
        <taxon>Bacteroidota</taxon>
        <taxon>Flavobacteriia</taxon>
        <taxon>Flavobacteriales</taxon>
        <taxon>Flavobacteriaceae</taxon>
        <taxon>Salegentibacter</taxon>
    </lineage>
</organism>
<feature type="domain" description="GIY-YIG" evidence="2">
    <location>
        <begin position="2"/>
        <end position="79"/>
    </location>
</feature>
<dbReference type="SUPFAM" id="SSF82771">
    <property type="entry name" value="GIY-YIG endonuclease"/>
    <property type="match status" value="1"/>
</dbReference>